<accession>A0ABT6KJF2</accession>
<protein>
    <recommendedName>
        <fullName evidence="3">Asp23/Gls24 family envelope stress response protein</fullName>
    </recommendedName>
</protein>
<dbReference type="EMBL" id="JARXVQ010000001">
    <property type="protein sequence ID" value="MDH6180123.1"/>
    <property type="molecule type" value="Genomic_DNA"/>
</dbReference>
<proteinExistence type="predicted"/>
<evidence type="ECO:0008006" key="3">
    <source>
        <dbReference type="Google" id="ProtNLM"/>
    </source>
</evidence>
<name>A0ABT6KJF2_9MICO</name>
<reference evidence="1 2" key="1">
    <citation type="submission" date="2023-04" db="EMBL/GenBank/DDBJ databases">
        <title>Genome Encyclopedia of Bacteria and Archaea VI: Functional Genomics of Type Strains.</title>
        <authorList>
            <person name="Whitman W."/>
        </authorList>
    </citation>
    <scope>NUCLEOTIDE SEQUENCE [LARGE SCALE GENOMIC DNA]</scope>
    <source>
        <strain evidence="1 2">SG_E_30_P1</strain>
    </source>
</reference>
<gene>
    <name evidence="1" type="ORF">M2152_000305</name>
</gene>
<organism evidence="1 2">
    <name type="scientific">Antiquaquibacter oligotrophicus</name>
    <dbReference type="NCBI Taxonomy" id="2880260"/>
    <lineage>
        <taxon>Bacteria</taxon>
        <taxon>Bacillati</taxon>
        <taxon>Actinomycetota</taxon>
        <taxon>Actinomycetes</taxon>
        <taxon>Micrococcales</taxon>
        <taxon>Microbacteriaceae</taxon>
        <taxon>Antiquaquibacter</taxon>
    </lineage>
</organism>
<comment type="caution">
    <text evidence="1">The sequence shown here is derived from an EMBL/GenBank/DDBJ whole genome shotgun (WGS) entry which is preliminary data.</text>
</comment>
<keyword evidence="2" id="KW-1185">Reference proteome</keyword>
<dbReference type="RefSeq" id="WP_322132489.1">
    <property type="nucleotide sequence ID" value="NZ_CP085036.1"/>
</dbReference>
<evidence type="ECO:0000313" key="1">
    <source>
        <dbReference type="EMBL" id="MDH6180123.1"/>
    </source>
</evidence>
<dbReference type="Proteomes" id="UP001160142">
    <property type="component" value="Unassembled WGS sequence"/>
</dbReference>
<evidence type="ECO:0000313" key="2">
    <source>
        <dbReference type="Proteomes" id="UP001160142"/>
    </source>
</evidence>
<sequence>MTDLSALSTGLDAVAREVPGVVALYSARPAIVTTVRQLAAGSESPSLVDVRESDGSLAIVASIAVDSRERAPEIAAAVSAALLDAVPDGTRATVHVRVSRIVES</sequence>